<gene>
    <name evidence="2" type="primary">Necator_chrV.g17417</name>
    <name evidence="2" type="ORF">RB195_012627</name>
</gene>
<comment type="caution">
    <text evidence="2">The sequence shown here is derived from an EMBL/GenBank/DDBJ whole genome shotgun (WGS) entry which is preliminary data.</text>
</comment>
<name>A0ABR1DRU0_NECAM</name>
<sequence length="69" mass="7805">MWPAATRPREQNLLPWCALVYFSFHSLLIANIDRLTHSNHQPGTVMDLGDTGTLFANPKLINISESIRN</sequence>
<organism evidence="2 3">
    <name type="scientific">Necator americanus</name>
    <name type="common">Human hookworm</name>
    <dbReference type="NCBI Taxonomy" id="51031"/>
    <lineage>
        <taxon>Eukaryota</taxon>
        <taxon>Metazoa</taxon>
        <taxon>Ecdysozoa</taxon>
        <taxon>Nematoda</taxon>
        <taxon>Chromadorea</taxon>
        <taxon>Rhabditida</taxon>
        <taxon>Rhabditina</taxon>
        <taxon>Rhabditomorpha</taxon>
        <taxon>Strongyloidea</taxon>
        <taxon>Ancylostomatidae</taxon>
        <taxon>Bunostominae</taxon>
        <taxon>Necator</taxon>
    </lineage>
</organism>
<accession>A0ABR1DRU0</accession>
<protein>
    <recommendedName>
        <fullName evidence="4">Secreted protein</fullName>
    </recommendedName>
</protein>
<dbReference type="Proteomes" id="UP001303046">
    <property type="component" value="Unassembled WGS sequence"/>
</dbReference>
<proteinExistence type="predicted"/>
<reference evidence="2 3" key="1">
    <citation type="submission" date="2023-08" db="EMBL/GenBank/DDBJ databases">
        <title>A Necator americanus chromosomal reference genome.</title>
        <authorList>
            <person name="Ilik V."/>
            <person name="Petrzelkova K.J."/>
            <person name="Pardy F."/>
            <person name="Fuh T."/>
            <person name="Niatou-Singa F.S."/>
            <person name="Gouil Q."/>
            <person name="Baker L."/>
            <person name="Ritchie M.E."/>
            <person name="Jex A.R."/>
            <person name="Gazzola D."/>
            <person name="Li H."/>
            <person name="Toshio Fujiwara R."/>
            <person name="Zhan B."/>
            <person name="Aroian R.V."/>
            <person name="Pafco B."/>
            <person name="Schwarz E.M."/>
        </authorList>
    </citation>
    <scope>NUCLEOTIDE SEQUENCE [LARGE SCALE GENOMIC DNA]</scope>
    <source>
        <strain evidence="2 3">Aroian</strain>
        <tissue evidence="2">Whole animal</tissue>
    </source>
</reference>
<evidence type="ECO:0000313" key="2">
    <source>
        <dbReference type="EMBL" id="KAK6753142.1"/>
    </source>
</evidence>
<keyword evidence="3" id="KW-1185">Reference proteome</keyword>
<keyword evidence="1" id="KW-0472">Membrane</keyword>
<keyword evidence="1" id="KW-0812">Transmembrane</keyword>
<evidence type="ECO:0000313" key="3">
    <source>
        <dbReference type="Proteomes" id="UP001303046"/>
    </source>
</evidence>
<feature type="transmembrane region" description="Helical" evidence="1">
    <location>
        <begin position="13"/>
        <end position="32"/>
    </location>
</feature>
<dbReference type="EMBL" id="JAVFWL010000005">
    <property type="protein sequence ID" value="KAK6753142.1"/>
    <property type="molecule type" value="Genomic_DNA"/>
</dbReference>
<evidence type="ECO:0008006" key="4">
    <source>
        <dbReference type="Google" id="ProtNLM"/>
    </source>
</evidence>
<evidence type="ECO:0000256" key="1">
    <source>
        <dbReference type="SAM" id="Phobius"/>
    </source>
</evidence>
<keyword evidence="1" id="KW-1133">Transmembrane helix</keyword>